<name>A0ABS8TCB6_DATST</name>
<dbReference type="EMBL" id="JACEIK010001360">
    <property type="protein sequence ID" value="MCD7468645.1"/>
    <property type="molecule type" value="Genomic_DNA"/>
</dbReference>
<proteinExistence type="predicted"/>
<gene>
    <name evidence="1" type="ORF">HAX54_007035</name>
</gene>
<comment type="caution">
    <text evidence="1">The sequence shown here is derived from an EMBL/GenBank/DDBJ whole genome shotgun (WGS) entry which is preliminary data.</text>
</comment>
<dbReference type="Proteomes" id="UP000823775">
    <property type="component" value="Unassembled WGS sequence"/>
</dbReference>
<evidence type="ECO:0000313" key="2">
    <source>
        <dbReference type="Proteomes" id="UP000823775"/>
    </source>
</evidence>
<organism evidence="1 2">
    <name type="scientific">Datura stramonium</name>
    <name type="common">Jimsonweed</name>
    <name type="synonym">Common thornapple</name>
    <dbReference type="NCBI Taxonomy" id="4076"/>
    <lineage>
        <taxon>Eukaryota</taxon>
        <taxon>Viridiplantae</taxon>
        <taxon>Streptophyta</taxon>
        <taxon>Embryophyta</taxon>
        <taxon>Tracheophyta</taxon>
        <taxon>Spermatophyta</taxon>
        <taxon>Magnoliopsida</taxon>
        <taxon>eudicotyledons</taxon>
        <taxon>Gunneridae</taxon>
        <taxon>Pentapetalae</taxon>
        <taxon>asterids</taxon>
        <taxon>lamiids</taxon>
        <taxon>Solanales</taxon>
        <taxon>Solanaceae</taxon>
        <taxon>Solanoideae</taxon>
        <taxon>Datureae</taxon>
        <taxon>Datura</taxon>
    </lineage>
</organism>
<sequence length="192" mass="21652">MDPSSVSADELIRINTATTSGSTVKLNGISNRLYNLHCPCNNFDSVGGSFLIATHQYLLIVEKAGVKWKQDAAHTLALASWCYSVSDFEGFPKDYLGDWQGGMLIDEQGRPDIQFVEGCKRWIEEAQMLAKSDDSTTRRILHEVVQQYTKKQRDEIAEIEQLMAKILKHVENQALEAEHILKDDGNPNIERV</sequence>
<protein>
    <submittedName>
        <fullName evidence="1">Uncharacterized protein</fullName>
    </submittedName>
</protein>
<reference evidence="1 2" key="1">
    <citation type="journal article" date="2021" name="BMC Genomics">
        <title>Datura genome reveals duplications of psychoactive alkaloid biosynthetic genes and high mutation rate following tissue culture.</title>
        <authorList>
            <person name="Rajewski A."/>
            <person name="Carter-House D."/>
            <person name="Stajich J."/>
            <person name="Litt A."/>
        </authorList>
    </citation>
    <scope>NUCLEOTIDE SEQUENCE [LARGE SCALE GENOMIC DNA]</scope>
    <source>
        <strain evidence="1">AR-01</strain>
    </source>
</reference>
<keyword evidence="2" id="KW-1185">Reference proteome</keyword>
<evidence type="ECO:0000313" key="1">
    <source>
        <dbReference type="EMBL" id="MCD7468645.1"/>
    </source>
</evidence>
<accession>A0ABS8TCB6</accession>